<proteinExistence type="predicted"/>
<organism evidence="2 3">
    <name type="scientific">Anaeromicrobium sediminis</name>
    <dbReference type="NCBI Taxonomy" id="1478221"/>
    <lineage>
        <taxon>Bacteria</taxon>
        <taxon>Bacillati</taxon>
        <taxon>Bacillota</taxon>
        <taxon>Clostridia</taxon>
        <taxon>Peptostreptococcales</taxon>
        <taxon>Thermotaleaceae</taxon>
        <taxon>Anaeromicrobium</taxon>
    </lineage>
</organism>
<keyword evidence="1" id="KW-0812">Transmembrane</keyword>
<dbReference type="InterPro" id="IPR009693">
    <property type="entry name" value="Glucitol_operon_activator"/>
</dbReference>
<keyword evidence="3" id="KW-1185">Reference proteome</keyword>
<dbReference type="AlphaFoldDB" id="A0A267MMS0"/>
<dbReference type="Proteomes" id="UP000216024">
    <property type="component" value="Unassembled WGS sequence"/>
</dbReference>
<feature type="transmembrane region" description="Helical" evidence="1">
    <location>
        <begin position="6"/>
        <end position="24"/>
    </location>
</feature>
<feature type="transmembrane region" description="Helical" evidence="1">
    <location>
        <begin position="44"/>
        <end position="61"/>
    </location>
</feature>
<keyword evidence="1" id="KW-1133">Transmembrane helix</keyword>
<name>A0A267MMS0_9FIRM</name>
<protein>
    <recommendedName>
        <fullName evidence="4">Transcriptional regulator</fullName>
    </recommendedName>
</protein>
<dbReference type="EMBL" id="NIBG01000003">
    <property type="protein sequence ID" value="PAB60218.1"/>
    <property type="molecule type" value="Genomic_DNA"/>
</dbReference>
<dbReference type="RefSeq" id="WP_095131522.1">
    <property type="nucleotide sequence ID" value="NZ_NIBG01000003.1"/>
</dbReference>
<accession>A0A267MMS0</accession>
<evidence type="ECO:0008006" key="4">
    <source>
        <dbReference type="Google" id="ProtNLM"/>
    </source>
</evidence>
<evidence type="ECO:0000313" key="3">
    <source>
        <dbReference type="Proteomes" id="UP000216024"/>
    </source>
</evidence>
<dbReference type="OrthoDB" id="9096700at2"/>
<sequence>MNRITFLIMVGTIMWILQALFSFFQMRNFKNNFVEMRKKGRVAIGFNKGFFFSGIVVLIGIDDRAHIEEVRYMQGVTVLAKCKKLEGLEGKNLLSLKDEDLKDYNKLIVKAIGKAVENYEKHVGGGEKKIENLECEQLT</sequence>
<gene>
    <name evidence="2" type="ORF">CCE28_04780</name>
</gene>
<evidence type="ECO:0000313" key="2">
    <source>
        <dbReference type="EMBL" id="PAB60218.1"/>
    </source>
</evidence>
<comment type="caution">
    <text evidence="2">The sequence shown here is derived from an EMBL/GenBank/DDBJ whole genome shotgun (WGS) entry which is preliminary data.</text>
</comment>
<evidence type="ECO:0000256" key="1">
    <source>
        <dbReference type="SAM" id="Phobius"/>
    </source>
</evidence>
<reference evidence="2 3" key="1">
    <citation type="submission" date="2017-06" db="EMBL/GenBank/DDBJ databases">
        <title>Draft genome sequence of anaerobic fermentative bacterium Anaeromicrobium sediminis DY2726D isolated from West Pacific Ocean sediments.</title>
        <authorList>
            <person name="Zeng X."/>
        </authorList>
    </citation>
    <scope>NUCLEOTIDE SEQUENCE [LARGE SCALE GENOMIC DNA]</scope>
    <source>
        <strain evidence="2 3">DY2726D</strain>
    </source>
</reference>
<dbReference type="Pfam" id="PF06923">
    <property type="entry name" value="GutM"/>
    <property type="match status" value="1"/>
</dbReference>
<keyword evidence="1" id="KW-0472">Membrane</keyword>